<dbReference type="Proteomes" id="UP000710432">
    <property type="component" value="Unassembled WGS sequence"/>
</dbReference>
<keyword evidence="3" id="KW-0813">Transport</keyword>
<evidence type="ECO:0000256" key="19">
    <source>
        <dbReference type="SAM" id="MobiDB-lite"/>
    </source>
</evidence>
<comment type="similarity">
    <text evidence="17">Belongs to the intermediate filament family.</text>
</comment>
<dbReference type="AlphaFoldDB" id="A0A8J6GPN7"/>
<keyword evidence="5 17" id="KW-0403">Intermediate filament</keyword>
<dbReference type="PANTHER" id="PTHR45721">
    <property type="entry name" value="LAMIN DM0-RELATED"/>
    <property type="match status" value="1"/>
</dbReference>
<evidence type="ECO:0000256" key="9">
    <source>
        <dbReference type="ARBA" id="ARBA00023054"/>
    </source>
</evidence>
<dbReference type="InterPro" id="IPR001322">
    <property type="entry name" value="Lamin_tail_dom"/>
</dbReference>
<dbReference type="GO" id="GO:0031507">
    <property type="term" value="P:heterochromatin formation"/>
    <property type="evidence" value="ECO:0007669"/>
    <property type="project" value="TreeGrafter"/>
</dbReference>
<evidence type="ECO:0000256" key="1">
    <source>
        <dbReference type="ARBA" id="ARBA00004173"/>
    </source>
</evidence>
<keyword evidence="13" id="KW-0449">Lipoprotein</keyword>
<comment type="similarity">
    <text evidence="2">Belongs to the small Tim family.</text>
</comment>
<dbReference type="GO" id="GO:0005200">
    <property type="term" value="F:structural constituent of cytoskeleton"/>
    <property type="evidence" value="ECO:0007669"/>
    <property type="project" value="TreeGrafter"/>
</dbReference>
<evidence type="ECO:0000256" key="2">
    <source>
        <dbReference type="ARBA" id="ARBA00006720"/>
    </source>
</evidence>
<dbReference type="PROSITE" id="PS00226">
    <property type="entry name" value="IF_ROD_1"/>
    <property type="match status" value="1"/>
</dbReference>
<dbReference type="GO" id="GO:0015031">
    <property type="term" value="P:protein transport"/>
    <property type="evidence" value="ECO:0007669"/>
    <property type="project" value="UniProtKB-KW"/>
</dbReference>
<dbReference type="GO" id="GO:0090435">
    <property type="term" value="P:protein localization to nuclear envelope"/>
    <property type="evidence" value="ECO:0007669"/>
    <property type="project" value="TreeGrafter"/>
</dbReference>
<dbReference type="GO" id="GO:0005882">
    <property type="term" value="C:intermediate filament"/>
    <property type="evidence" value="ECO:0007669"/>
    <property type="project" value="UniProtKB-KW"/>
</dbReference>
<dbReference type="InterPro" id="IPR018039">
    <property type="entry name" value="IF_conserved"/>
</dbReference>
<evidence type="ECO:0000256" key="8">
    <source>
        <dbReference type="ARBA" id="ARBA00023010"/>
    </source>
</evidence>
<keyword evidence="4" id="KW-0479">Metal-binding</keyword>
<sequence>MAGERDKFRKMLDAKEQEMTEVRNAMQQQLAEYQELLDIKLALDMEISAYRKLLEGEEERLKLSPSPSSRVTISQATSSSSSSGVGMSVGRGRGKRRRLETEDTQGSRSSASGSGIGVGSGSRLAQQAAVTGVVSIDEVDLEGRFVRLKNSSDKDQSLGNWRIKRQVLEGEDITYKFTPKYVLRAGQTVTVWAAGSGVTHSPPSTLVWKSQSSWGSGESFRTVLVNADGEEVAVQAVKQASVPVSENGEEEEEEEAEFGEEDLFHQQPCGNRRGLRFPWCPGFRRLRVGARCRGPVDCAAMESGFGSDFGGSGSGKLDPGVIMEQVKVQIAVANAQELLQRMTDKCFRKCIGKPGGSLDNSEQKCIAMCMDRYMDAWNTVSRAYNSRLQRERANM</sequence>
<dbReference type="GO" id="GO:0046872">
    <property type="term" value="F:metal ion binding"/>
    <property type="evidence" value="ECO:0007669"/>
    <property type="project" value="UniProtKB-KW"/>
</dbReference>
<name>A0A8J6GPN7_MICOH</name>
<feature type="compositionally biased region" description="Low complexity" evidence="19">
    <location>
        <begin position="68"/>
        <end position="90"/>
    </location>
</feature>
<evidence type="ECO:0000256" key="6">
    <source>
        <dbReference type="ARBA" id="ARBA00022833"/>
    </source>
</evidence>
<dbReference type="GO" id="GO:0042719">
    <property type="term" value="C:mitochondrial intermembrane space chaperone complex"/>
    <property type="evidence" value="ECO:0007669"/>
    <property type="project" value="UniProtKB-ARBA"/>
</dbReference>
<evidence type="ECO:0000256" key="18">
    <source>
        <dbReference type="SAM" id="Coils"/>
    </source>
</evidence>
<dbReference type="SUPFAM" id="SSF144122">
    <property type="entry name" value="Tim10-like"/>
    <property type="match status" value="1"/>
</dbReference>
<evidence type="ECO:0000259" key="21">
    <source>
        <dbReference type="PROSITE" id="PS51842"/>
    </source>
</evidence>
<keyword evidence="13" id="KW-0636">Prenylation</keyword>
<dbReference type="GO" id="GO:0005652">
    <property type="term" value="C:nuclear lamina"/>
    <property type="evidence" value="ECO:0007669"/>
    <property type="project" value="UniProtKB-SubCell"/>
</dbReference>
<dbReference type="GO" id="GO:0006998">
    <property type="term" value="P:nuclear envelope organization"/>
    <property type="evidence" value="ECO:0007669"/>
    <property type="project" value="TreeGrafter"/>
</dbReference>
<evidence type="ECO:0000259" key="20">
    <source>
        <dbReference type="PROSITE" id="PS51841"/>
    </source>
</evidence>
<keyword evidence="9 18" id="KW-0175">Coiled coil</keyword>
<evidence type="ECO:0000313" key="22">
    <source>
        <dbReference type="EMBL" id="KAH0514172.1"/>
    </source>
</evidence>
<dbReference type="PANTHER" id="PTHR45721:SF2">
    <property type="entry name" value="LAMIN-B2"/>
    <property type="match status" value="1"/>
</dbReference>
<reference evidence="22" key="1">
    <citation type="submission" date="2020-03" db="EMBL/GenBank/DDBJ databases">
        <title>Studies in the Genomics of Life Span.</title>
        <authorList>
            <person name="Glass D."/>
        </authorList>
    </citation>
    <scope>NUCLEOTIDE SEQUENCE</scope>
    <source>
        <strain evidence="22">LTLLF</strain>
        <tissue evidence="22">Muscle</tissue>
    </source>
</reference>
<dbReference type="InterPro" id="IPR039008">
    <property type="entry name" value="IF_rod_dom"/>
</dbReference>
<proteinExistence type="inferred from homology"/>
<gene>
    <name evidence="22" type="ORF">LTLLF_136360</name>
</gene>
<dbReference type="Pfam" id="PF02953">
    <property type="entry name" value="zf-Tim10_DDP"/>
    <property type="match status" value="1"/>
</dbReference>
<keyword evidence="10" id="KW-0496">Mitochondrion</keyword>
<evidence type="ECO:0000256" key="5">
    <source>
        <dbReference type="ARBA" id="ARBA00022754"/>
    </source>
</evidence>
<evidence type="ECO:0000256" key="4">
    <source>
        <dbReference type="ARBA" id="ARBA00022723"/>
    </source>
</evidence>
<keyword evidence="7" id="KW-0653">Protein transport</keyword>
<dbReference type="InterPro" id="IPR004217">
    <property type="entry name" value="Tim10-like"/>
</dbReference>
<dbReference type="Gene3D" id="1.10.287.810">
    <property type="entry name" value="Mitochondrial import inner membrane translocase subunit tim13 like domains"/>
    <property type="match status" value="1"/>
</dbReference>
<evidence type="ECO:0000256" key="12">
    <source>
        <dbReference type="ARBA" id="ARBA00023186"/>
    </source>
</evidence>
<keyword evidence="11" id="KW-1015">Disulfide bond</keyword>
<keyword evidence="12" id="KW-0143">Chaperone</keyword>
<dbReference type="GO" id="GO:0007097">
    <property type="term" value="P:nuclear migration"/>
    <property type="evidence" value="ECO:0007669"/>
    <property type="project" value="TreeGrafter"/>
</dbReference>
<feature type="coiled-coil region" evidence="18">
    <location>
        <begin position="5"/>
        <end position="36"/>
    </location>
</feature>
<feature type="region of interest" description="Disordered" evidence="19">
    <location>
        <begin position="61"/>
        <end position="119"/>
    </location>
</feature>
<dbReference type="FunFam" id="1.10.287.810:FF:000001">
    <property type="entry name" value="mitochondrial import inner membrane translocase subunit TIM13"/>
    <property type="match status" value="1"/>
</dbReference>
<evidence type="ECO:0000256" key="17">
    <source>
        <dbReference type="RuleBase" id="RU000685"/>
    </source>
</evidence>
<feature type="domain" description="IF rod" evidence="21">
    <location>
        <begin position="1"/>
        <end position="61"/>
    </location>
</feature>
<comment type="caution">
    <text evidence="22">The sequence shown here is derived from an EMBL/GenBank/DDBJ whole genome shotgun (WGS) entry which is preliminary data.</text>
</comment>
<comment type="subcellular location">
    <subcellularLocation>
        <location evidence="1">Mitochondrion</location>
    </subcellularLocation>
    <subcellularLocation>
        <location evidence="14">Nucleus lamina</location>
    </subcellularLocation>
</comment>
<dbReference type="SUPFAM" id="SSF74853">
    <property type="entry name" value="Lamin A/C globular tail domain"/>
    <property type="match status" value="1"/>
</dbReference>
<dbReference type="GO" id="GO:0051664">
    <property type="term" value="P:nuclear pore localization"/>
    <property type="evidence" value="ECO:0007669"/>
    <property type="project" value="TreeGrafter"/>
</dbReference>
<dbReference type="InterPro" id="IPR036415">
    <property type="entry name" value="Lamin_tail_dom_sf"/>
</dbReference>
<protein>
    <submittedName>
        <fullName evidence="22">Lamin-B2</fullName>
    </submittedName>
</protein>
<dbReference type="Gene3D" id="2.60.40.1260">
    <property type="entry name" value="Lamin Tail domain"/>
    <property type="match status" value="1"/>
</dbReference>
<dbReference type="PROSITE" id="PS51842">
    <property type="entry name" value="IF_ROD_2"/>
    <property type="match status" value="1"/>
</dbReference>
<dbReference type="PROSITE" id="PS51841">
    <property type="entry name" value="LTD"/>
    <property type="match status" value="1"/>
</dbReference>
<evidence type="ECO:0000256" key="11">
    <source>
        <dbReference type="ARBA" id="ARBA00023157"/>
    </source>
</evidence>
<dbReference type="Gene3D" id="1.20.5.170">
    <property type="match status" value="1"/>
</dbReference>
<evidence type="ECO:0000313" key="23">
    <source>
        <dbReference type="Proteomes" id="UP000710432"/>
    </source>
</evidence>
<feature type="domain" description="LTD" evidence="20">
    <location>
        <begin position="122"/>
        <end position="241"/>
    </location>
</feature>
<comment type="function">
    <text evidence="15">Mitochondrial intermembrane chaperone that participates in the import and insertion of some multi-pass transmembrane proteins into the mitochondrial inner membrane. Also required for the transfer of beta-barrel precursors from the TOM complex to the sorting and assembly machinery (SAM complex) of the outer membrane. Acts as a chaperone-like protein that protects the hydrophobic precursors from aggregation and guide them through the mitochondrial intermembrane space. The TIMM8-TIMM13 complex mediates the import of proteins such as TIMM23, SLC25A12/ARALAR1 and SLC25A13/ARALAR2, while the predominant TIMM9-TIMM10 70 kDa complex mediates the import of much more proteins.</text>
</comment>
<evidence type="ECO:0000256" key="13">
    <source>
        <dbReference type="ARBA" id="ARBA00023289"/>
    </source>
</evidence>
<dbReference type="EMBL" id="JAATJU010021265">
    <property type="protein sequence ID" value="KAH0514172.1"/>
    <property type="molecule type" value="Genomic_DNA"/>
</dbReference>
<dbReference type="Pfam" id="PF00932">
    <property type="entry name" value="LTD"/>
    <property type="match status" value="1"/>
</dbReference>
<organism evidence="22 23">
    <name type="scientific">Microtus ochrogaster</name>
    <name type="common">Prairie vole</name>
    <dbReference type="NCBI Taxonomy" id="79684"/>
    <lineage>
        <taxon>Eukaryota</taxon>
        <taxon>Metazoa</taxon>
        <taxon>Chordata</taxon>
        <taxon>Craniata</taxon>
        <taxon>Vertebrata</taxon>
        <taxon>Euteleostomi</taxon>
        <taxon>Mammalia</taxon>
        <taxon>Eutheria</taxon>
        <taxon>Euarchontoglires</taxon>
        <taxon>Glires</taxon>
        <taxon>Rodentia</taxon>
        <taxon>Myomorpha</taxon>
        <taxon>Muroidea</taxon>
        <taxon>Cricetidae</taxon>
        <taxon>Arvicolinae</taxon>
        <taxon>Microtus</taxon>
    </lineage>
</organism>
<evidence type="ECO:0000256" key="14">
    <source>
        <dbReference type="ARBA" id="ARBA00024186"/>
    </source>
</evidence>
<evidence type="ECO:0000256" key="3">
    <source>
        <dbReference type="ARBA" id="ARBA00022448"/>
    </source>
</evidence>
<keyword evidence="6" id="KW-0862">Zinc</keyword>
<dbReference type="InterPro" id="IPR035427">
    <property type="entry name" value="Tim10-like_dom_sf"/>
</dbReference>
<evidence type="ECO:0000256" key="16">
    <source>
        <dbReference type="ARBA" id="ARBA00064371"/>
    </source>
</evidence>
<keyword evidence="8" id="KW-0811">Translocation</keyword>
<dbReference type="SUPFAM" id="SSF64593">
    <property type="entry name" value="Intermediate filament protein, coiled coil region"/>
    <property type="match status" value="1"/>
</dbReference>
<evidence type="ECO:0000256" key="10">
    <source>
        <dbReference type="ARBA" id="ARBA00023128"/>
    </source>
</evidence>
<evidence type="ECO:0000256" key="15">
    <source>
        <dbReference type="ARBA" id="ARBA00055573"/>
    </source>
</evidence>
<accession>A0A8J6GPN7</accession>
<evidence type="ECO:0000256" key="7">
    <source>
        <dbReference type="ARBA" id="ARBA00022927"/>
    </source>
</evidence>
<dbReference type="GO" id="GO:0045039">
    <property type="term" value="P:protein insertion into mitochondrial inner membrane"/>
    <property type="evidence" value="ECO:0007669"/>
    <property type="project" value="UniProtKB-ARBA"/>
</dbReference>
<dbReference type="Pfam" id="PF00038">
    <property type="entry name" value="Filament"/>
    <property type="match status" value="1"/>
</dbReference>
<comment type="subunit">
    <text evidence="16">Heterohexamer; composed of 3 copies of TIMM8 (TIMM8A or TIMM8B) and 3 copies of TIMM13, named soluble 70 kDa complex. Associates with the TIM22 complex, whose core is composed of TIMM22.</text>
</comment>